<feature type="binding site" evidence="7">
    <location>
        <position position="242"/>
    </location>
    <ligand>
        <name>Mg(2+)</name>
        <dbReference type="ChEBI" id="CHEBI:18420"/>
    </ligand>
</feature>
<organism evidence="9 10">
    <name type="scientific">Candidatus Curtissbacteria bacterium RIFCSPHIGHO2_01_FULL_41_13</name>
    <dbReference type="NCBI Taxonomy" id="1797745"/>
    <lineage>
        <taxon>Bacteria</taxon>
        <taxon>Candidatus Curtissiibacteriota</taxon>
    </lineage>
</organism>
<reference evidence="9 10" key="1">
    <citation type="journal article" date="2016" name="Nat. Commun.">
        <title>Thousands of microbial genomes shed light on interconnected biogeochemical processes in an aquifer system.</title>
        <authorList>
            <person name="Anantharaman K."/>
            <person name="Brown C.T."/>
            <person name="Hug L.A."/>
            <person name="Sharon I."/>
            <person name="Castelle C.J."/>
            <person name="Probst A.J."/>
            <person name="Thomas B.C."/>
            <person name="Singh A."/>
            <person name="Wilkins M.J."/>
            <person name="Karaoz U."/>
            <person name="Brodie E.L."/>
            <person name="Williams K.H."/>
            <person name="Hubbard S.S."/>
            <person name="Banfield J.F."/>
        </authorList>
    </citation>
    <scope>NUCLEOTIDE SEQUENCE [LARGE SCALE GENOMIC DNA]</scope>
</reference>
<feature type="binding site" evidence="7">
    <location>
        <position position="177"/>
    </location>
    <ligand>
        <name>Mg(2+)</name>
        <dbReference type="ChEBI" id="CHEBI:18420"/>
    </ligand>
</feature>
<sequence>MNFILPFILAFGFCILFTPVSVYLAKRYNLLDDPKKHKHPAILHKKVVPRAGGLAMYAGFALAAVVVMPFSQRLLGILLGGLVLVVLGALDDKYDLKNSIKFFGQILAAVIVVASGIGISFITNPFFSFGQFGQSMGEVIRLDSLRIVFDFLGTHSIVVFADLFALFWIVWVINMVNFSAGVDGQMPGIVLVTLIVIFAASLRFYPADPTQLIVTKLSLVGAGITLAFLLFNYYPAKIFPGDSGSYFLGFLVAVLAILSGAKVGTAILVMAVPLIDGVFTVFRRVLAGKSPFRGDRGHLHHRLLEIGFSERQVALFYWLLCAILGTIALMLSSVEKVLAGAVVAIIVLGGLVWLNMSLPEKAQG</sequence>
<evidence type="ECO:0000256" key="6">
    <source>
        <dbReference type="ARBA" id="ARBA00023136"/>
    </source>
</evidence>
<keyword evidence="4 8" id="KW-0812">Transmembrane</keyword>
<keyword evidence="5 8" id="KW-1133">Transmembrane helix</keyword>
<comment type="cofactor">
    <cofactor evidence="7">
        <name>Mg(2+)</name>
        <dbReference type="ChEBI" id="CHEBI:18420"/>
    </cofactor>
</comment>
<dbReference type="PANTHER" id="PTHR22926:SF3">
    <property type="entry name" value="UNDECAPRENYL-PHOSPHATE ALPHA-N-ACETYLGLUCOSAMINYL 1-PHOSPHATE TRANSFERASE"/>
    <property type="match status" value="1"/>
</dbReference>
<feature type="transmembrane region" description="Helical" evidence="8">
    <location>
        <begin position="313"/>
        <end position="331"/>
    </location>
</feature>
<name>A0A1F5FZN1_9BACT</name>
<protein>
    <recommendedName>
        <fullName evidence="11">Undecaprenyl-phosphate alpha-N-acetylglucosaminyl 1-phosphate transferase</fullName>
    </recommendedName>
</protein>
<evidence type="ECO:0000256" key="1">
    <source>
        <dbReference type="ARBA" id="ARBA00004651"/>
    </source>
</evidence>
<dbReference type="GO" id="GO:0005886">
    <property type="term" value="C:plasma membrane"/>
    <property type="evidence" value="ECO:0007669"/>
    <property type="project" value="UniProtKB-SubCell"/>
</dbReference>
<keyword evidence="2" id="KW-1003">Cell membrane</keyword>
<dbReference type="GO" id="GO:0016780">
    <property type="term" value="F:phosphotransferase activity, for other substituted phosphate groups"/>
    <property type="evidence" value="ECO:0007669"/>
    <property type="project" value="InterPro"/>
</dbReference>
<feature type="transmembrane region" description="Helical" evidence="8">
    <location>
        <begin position="6"/>
        <end position="26"/>
    </location>
</feature>
<feature type="transmembrane region" description="Helical" evidence="8">
    <location>
        <begin position="147"/>
        <end position="174"/>
    </location>
</feature>
<comment type="caution">
    <text evidence="9">The sequence shown here is derived from an EMBL/GenBank/DDBJ whole genome shotgun (WGS) entry which is preliminary data.</text>
</comment>
<feature type="transmembrane region" description="Helical" evidence="8">
    <location>
        <begin position="211"/>
        <end position="231"/>
    </location>
</feature>
<feature type="transmembrane region" description="Helical" evidence="8">
    <location>
        <begin position="102"/>
        <end position="127"/>
    </location>
</feature>
<dbReference type="CDD" id="cd06853">
    <property type="entry name" value="GT_WecA_like"/>
    <property type="match status" value="1"/>
</dbReference>
<dbReference type="GO" id="GO:0009103">
    <property type="term" value="P:lipopolysaccharide biosynthetic process"/>
    <property type="evidence" value="ECO:0007669"/>
    <property type="project" value="TreeGrafter"/>
</dbReference>
<evidence type="ECO:0000313" key="10">
    <source>
        <dbReference type="Proteomes" id="UP000177069"/>
    </source>
</evidence>
<keyword evidence="6 8" id="KW-0472">Membrane</keyword>
<dbReference type="InterPro" id="IPR000715">
    <property type="entry name" value="Glycosyl_transferase_4"/>
</dbReference>
<dbReference type="PANTHER" id="PTHR22926">
    <property type="entry name" value="PHOSPHO-N-ACETYLMURAMOYL-PENTAPEPTIDE-TRANSFERASE"/>
    <property type="match status" value="1"/>
</dbReference>
<comment type="subcellular location">
    <subcellularLocation>
        <location evidence="1">Cell membrane</location>
        <topology evidence="1">Multi-pass membrane protein</topology>
    </subcellularLocation>
</comment>
<evidence type="ECO:0000256" key="2">
    <source>
        <dbReference type="ARBA" id="ARBA00022475"/>
    </source>
</evidence>
<dbReference type="Proteomes" id="UP000177069">
    <property type="component" value="Unassembled WGS sequence"/>
</dbReference>
<feature type="transmembrane region" description="Helical" evidence="8">
    <location>
        <begin position="243"/>
        <end position="261"/>
    </location>
</feature>
<accession>A0A1F5FZN1</accession>
<evidence type="ECO:0000256" key="7">
    <source>
        <dbReference type="PIRSR" id="PIRSR600715-1"/>
    </source>
</evidence>
<feature type="transmembrane region" description="Helical" evidence="8">
    <location>
        <begin position="47"/>
        <end position="68"/>
    </location>
</feature>
<dbReference type="EMBL" id="MFBA01000038">
    <property type="protein sequence ID" value="OGD85083.1"/>
    <property type="molecule type" value="Genomic_DNA"/>
</dbReference>
<dbReference type="GO" id="GO:0071555">
    <property type="term" value="P:cell wall organization"/>
    <property type="evidence" value="ECO:0007669"/>
    <property type="project" value="TreeGrafter"/>
</dbReference>
<dbReference type="GO" id="GO:0046872">
    <property type="term" value="F:metal ion binding"/>
    <property type="evidence" value="ECO:0007669"/>
    <property type="project" value="UniProtKB-KW"/>
</dbReference>
<keyword evidence="7" id="KW-0479">Metal-binding</keyword>
<feature type="transmembrane region" description="Helical" evidence="8">
    <location>
        <begin position="74"/>
        <end position="90"/>
    </location>
</feature>
<feature type="transmembrane region" description="Helical" evidence="8">
    <location>
        <begin position="186"/>
        <end position="205"/>
    </location>
</feature>
<evidence type="ECO:0000256" key="8">
    <source>
        <dbReference type="SAM" id="Phobius"/>
    </source>
</evidence>
<evidence type="ECO:0000256" key="4">
    <source>
        <dbReference type="ARBA" id="ARBA00022692"/>
    </source>
</evidence>
<proteinExistence type="predicted"/>
<evidence type="ECO:0000256" key="3">
    <source>
        <dbReference type="ARBA" id="ARBA00022679"/>
    </source>
</evidence>
<dbReference type="Pfam" id="PF00953">
    <property type="entry name" value="Glycos_transf_4"/>
    <property type="match status" value="1"/>
</dbReference>
<gene>
    <name evidence="9" type="ORF">A2696_02265</name>
</gene>
<feature type="transmembrane region" description="Helical" evidence="8">
    <location>
        <begin position="337"/>
        <end position="356"/>
    </location>
</feature>
<evidence type="ECO:0000256" key="5">
    <source>
        <dbReference type="ARBA" id="ARBA00022989"/>
    </source>
</evidence>
<evidence type="ECO:0000313" key="9">
    <source>
        <dbReference type="EMBL" id="OGD85083.1"/>
    </source>
</evidence>
<evidence type="ECO:0008006" key="11">
    <source>
        <dbReference type="Google" id="ProtNLM"/>
    </source>
</evidence>
<keyword evidence="7" id="KW-0460">Magnesium</keyword>
<keyword evidence="3" id="KW-0808">Transferase</keyword>
<dbReference type="GO" id="GO:0044038">
    <property type="term" value="P:cell wall macromolecule biosynthetic process"/>
    <property type="evidence" value="ECO:0007669"/>
    <property type="project" value="TreeGrafter"/>
</dbReference>
<dbReference type="AlphaFoldDB" id="A0A1F5FZN1"/>